<dbReference type="EMBL" id="JFHC01000023">
    <property type="protein sequence ID" value="KDR41841.1"/>
    <property type="molecule type" value="Genomic_DNA"/>
</dbReference>
<sequence>MDREKAHRFDTEFAPRIVERIAALLDSDVSIEVIAHEGARLPTRVRMFAARTGYARAHAHPLDLSLTWDDGEIERLFSAGGEARFVRYLDALPRKLTAWQGARDIDLPTRSQADSTVLVGGLDFEA</sequence>
<evidence type="ECO:0000313" key="2">
    <source>
        <dbReference type="EMBL" id="KDR41841.1"/>
    </source>
</evidence>
<feature type="domain" description="DUF5594" evidence="1">
    <location>
        <begin position="1"/>
        <end position="125"/>
    </location>
</feature>
<proteinExistence type="predicted"/>
<evidence type="ECO:0000313" key="3">
    <source>
        <dbReference type="Proteomes" id="UP000027466"/>
    </source>
</evidence>
<accession>A0A069PWU4</accession>
<organism evidence="2 3">
    <name type="scientific">Caballeronia glathei</name>
    <dbReference type="NCBI Taxonomy" id="60547"/>
    <lineage>
        <taxon>Bacteria</taxon>
        <taxon>Pseudomonadati</taxon>
        <taxon>Pseudomonadota</taxon>
        <taxon>Betaproteobacteria</taxon>
        <taxon>Burkholderiales</taxon>
        <taxon>Burkholderiaceae</taxon>
        <taxon>Caballeronia</taxon>
    </lineage>
</organism>
<comment type="caution">
    <text evidence="2">The sequence shown here is derived from an EMBL/GenBank/DDBJ whole genome shotgun (WGS) entry which is preliminary data.</text>
</comment>
<evidence type="ECO:0000259" key="1">
    <source>
        <dbReference type="Pfam" id="PF18057"/>
    </source>
</evidence>
<reference evidence="2 3" key="1">
    <citation type="submission" date="2014-03" db="EMBL/GenBank/DDBJ databases">
        <title>Draft Genome Sequences of Four Burkholderia Strains.</title>
        <authorList>
            <person name="Liu X.Y."/>
            <person name="Li C.X."/>
            <person name="Xu J.H."/>
        </authorList>
    </citation>
    <scope>NUCLEOTIDE SEQUENCE [LARGE SCALE GENOMIC DNA]</scope>
    <source>
        <strain evidence="2 3">DSM 50014</strain>
    </source>
</reference>
<protein>
    <recommendedName>
        <fullName evidence="1">DUF5594 domain-containing protein</fullName>
    </recommendedName>
</protein>
<dbReference type="RefSeq" id="WP_035933139.1">
    <property type="nucleotide sequence ID" value="NZ_CADFFX010000011.1"/>
</dbReference>
<name>A0A069PWU4_9BURK</name>
<gene>
    <name evidence="2" type="ORF">BG61_15245</name>
</gene>
<dbReference type="InterPro" id="IPR040953">
    <property type="entry name" value="DUF5594"/>
</dbReference>
<dbReference type="Pfam" id="PF18057">
    <property type="entry name" value="DUF5594"/>
    <property type="match status" value="1"/>
</dbReference>
<dbReference type="Proteomes" id="UP000027466">
    <property type="component" value="Unassembled WGS sequence"/>
</dbReference>
<dbReference type="STRING" id="60547.GCA_000751215_03245"/>
<keyword evidence="3" id="KW-1185">Reference proteome</keyword>
<dbReference type="AlphaFoldDB" id="A0A069PWU4"/>